<dbReference type="Proteomes" id="UP000009328">
    <property type="component" value="Unassembled WGS sequence"/>
</dbReference>
<proteinExistence type="predicted"/>
<keyword evidence="4" id="KW-1185">Reference proteome</keyword>
<feature type="region of interest" description="Disordered" evidence="2">
    <location>
        <begin position="68"/>
        <end position="155"/>
    </location>
</feature>
<feature type="compositionally biased region" description="Polar residues" evidence="2">
    <location>
        <begin position="80"/>
        <end position="93"/>
    </location>
</feature>
<organism evidence="3 4">
    <name type="scientific">Wickerhamomyces ciferrii (strain ATCC 14091 / BCRC 22168 / CBS 111 / JCM 3599 / NBRC 0793 / NRRL Y-1031 F-60-10)</name>
    <name type="common">Yeast</name>
    <name type="synonym">Pichia ciferrii</name>
    <dbReference type="NCBI Taxonomy" id="1206466"/>
    <lineage>
        <taxon>Eukaryota</taxon>
        <taxon>Fungi</taxon>
        <taxon>Dikarya</taxon>
        <taxon>Ascomycota</taxon>
        <taxon>Saccharomycotina</taxon>
        <taxon>Saccharomycetes</taxon>
        <taxon>Phaffomycetales</taxon>
        <taxon>Wickerhamomycetaceae</taxon>
        <taxon>Wickerhamomyces</taxon>
    </lineage>
</organism>
<evidence type="ECO:0000313" key="4">
    <source>
        <dbReference type="Proteomes" id="UP000009328"/>
    </source>
</evidence>
<feature type="compositionally biased region" description="Polar residues" evidence="2">
    <location>
        <begin position="23"/>
        <end position="49"/>
    </location>
</feature>
<feature type="compositionally biased region" description="Polar residues" evidence="2">
    <location>
        <begin position="101"/>
        <end position="111"/>
    </location>
</feature>
<dbReference type="eggNOG" id="ENOG502S1ET">
    <property type="taxonomic scope" value="Eukaryota"/>
</dbReference>
<feature type="compositionally biased region" description="Basic and acidic residues" evidence="2">
    <location>
        <begin position="68"/>
        <end position="79"/>
    </location>
</feature>
<dbReference type="STRING" id="1206466.K0KRZ6"/>
<comment type="caution">
    <text evidence="3">The sequence shown here is derived from an EMBL/GenBank/DDBJ whole genome shotgun (WGS) entry which is preliminary data.</text>
</comment>
<dbReference type="InParanoid" id="K0KRZ6"/>
<evidence type="ECO:0000313" key="3">
    <source>
        <dbReference type="EMBL" id="CCH45926.1"/>
    </source>
</evidence>
<feature type="coiled-coil region" evidence="1">
    <location>
        <begin position="196"/>
        <end position="256"/>
    </location>
</feature>
<dbReference type="EMBL" id="CAIF01000217">
    <property type="protein sequence ID" value="CCH45926.1"/>
    <property type="molecule type" value="Genomic_DNA"/>
</dbReference>
<feature type="region of interest" description="Disordered" evidence="2">
    <location>
        <begin position="18"/>
        <end position="49"/>
    </location>
</feature>
<evidence type="ECO:0000256" key="1">
    <source>
        <dbReference type="SAM" id="Coils"/>
    </source>
</evidence>
<reference evidence="3 4" key="1">
    <citation type="journal article" date="2012" name="Eukaryot. Cell">
        <title>Draft genome sequence of Wickerhamomyces ciferrii NRRL Y-1031 F-60-10.</title>
        <authorList>
            <person name="Schneider J."/>
            <person name="Andrea H."/>
            <person name="Blom J."/>
            <person name="Jaenicke S."/>
            <person name="Ruckert C."/>
            <person name="Schorsch C."/>
            <person name="Szczepanowski R."/>
            <person name="Farwick M."/>
            <person name="Goesmann A."/>
            <person name="Puhler A."/>
            <person name="Schaffer S."/>
            <person name="Tauch A."/>
            <person name="Kohler T."/>
            <person name="Brinkrolf K."/>
        </authorList>
    </citation>
    <scope>NUCLEOTIDE SEQUENCE [LARGE SCALE GENOMIC DNA]</scope>
    <source>
        <strain evidence="4">ATCC 14091 / BCRC 22168 / CBS 111 / JCM 3599 / NBRC 0793 / NRRL Y-1031 F-60-10</strain>
    </source>
</reference>
<dbReference type="HOGENOM" id="CLU_984197_0_0_1"/>
<keyword evidence="1" id="KW-0175">Coiled coil</keyword>
<gene>
    <name evidence="3" type="ORF">BN7_5513</name>
</gene>
<accession>K0KRZ6</accession>
<dbReference type="AlphaFoldDB" id="K0KRZ6"/>
<sequence>MSEGQVEIVDTAAAVKDVELSKESSTIESPEVKVQSSPSETSLIETNTSDQQIDDILKEVEVIRLNKENDIPYKVKIEESNQSTPNTTILSTQQHEDDGNSPVTIDSSLSQSPPPPPPHKTSEEQSKQVSLPIEKLDPNEISQPIEPSKPKANIPNSVSQALFSQPLKVNKIRSKSPTPKFIGLKKPDDPQANKRFENLQKNEDELTKKINKLNKEIDYLKKLVDTASVTADLNELRKLKYAIEKLEEYLDKKQKEKYEVGIQITRAVRRRVDSGESGEFWVN</sequence>
<evidence type="ECO:0000256" key="2">
    <source>
        <dbReference type="SAM" id="MobiDB-lite"/>
    </source>
</evidence>
<protein>
    <submittedName>
        <fullName evidence="3">Mitochondrial division protein 1</fullName>
    </submittedName>
</protein>
<name>K0KRZ6_WICCF</name>